<dbReference type="OMA" id="VHWFLSN"/>
<reference evidence="2" key="2">
    <citation type="submission" date="2025-09" db="UniProtKB">
        <authorList>
            <consortium name="Ensembl"/>
        </authorList>
    </citation>
    <scope>IDENTIFICATION</scope>
</reference>
<protein>
    <submittedName>
        <fullName evidence="2">Cadherin like and PC-esterase domain containing 1</fullName>
    </submittedName>
</protein>
<feature type="domain" description="Cadherin-like beta-sandwich-like" evidence="1">
    <location>
        <begin position="286"/>
        <end position="366"/>
    </location>
</feature>
<evidence type="ECO:0000259" key="1">
    <source>
        <dbReference type="Pfam" id="PF12733"/>
    </source>
</evidence>
<dbReference type="GO" id="GO:0005783">
    <property type="term" value="C:endoplasmic reticulum"/>
    <property type="evidence" value="ECO:0007669"/>
    <property type="project" value="Ensembl"/>
</dbReference>
<evidence type="ECO:0000313" key="3">
    <source>
        <dbReference type="Proteomes" id="UP000694392"/>
    </source>
</evidence>
<dbReference type="PANTHER" id="PTHR14776:SF1">
    <property type="entry name" value="CADHERIN-LIKE AND PC-ESTERASE DOMAIN-CONTAINING PROTEIN 1"/>
    <property type="match status" value="1"/>
</dbReference>
<dbReference type="Pfam" id="PF12733">
    <property type="entry name" value="Cadherin-like"/>
    <property type="match status" value="1"/>
</dbReference>
<dbReference type="AlphaFoldDB" id="A0A8D0GGS8"/>
<name>A0A8D0GGS8_SPHPU</name>
<gene>
    <name evidence="2" type="primary">CPED1</name>
</gene>
<dbReference type="Proteomes" id="UP000694392">
    <property type="component" value="Unplaced"/>
</dbReference>
<reference evidence="2" key="1">
    <citation type="submission" date="2025-08" db="UniProtKB">
        <authorList>
            <consortium name="Ensembl"/>
        </authorList>
    </citation>
    <scope>IDENTIFICATION</scope>
</reference>
<accession>A0A8D0GGS8</accession>
<dbReference type="GeneTree" id="ENSGT00390000015216"/>
<sequence length="477" mass="54345">MEFFKAQDLSVLIKAYVLVTSLTPLRAFIHSTGVVWYPPKKMHFSVKLQAFFEKSFRASSPQQAFDNMKDAINKLLLIAEIFGKTASSGPNGFSRCSLCFQMLTFDIGFSSSVHPVVLEVHEHFDFQADKDFSVQDQSVKEFLLEDTFMFLLSNKSSSSLYSTFSPFLLQDEEDYRNQYDQCLSLEEINSMMHFVKELQNLGQFELLFPSAAPKIRMLLHDLHRMVDPAKKLGLVLTEHWLLLNLLEQFQSMNQVAPENLSGCHGKSNTLPHIKQIFTSPHFDLNPKFNPKIKEYYFEVPFDVVTVKIGAKATNCHSQVHLDERLGPSVAKYPLGLGINRIAILVTDKSQPNPEIVSIYKITIFREDRPSLPLFDDFMVCGFVQDCGSLINPEEPCGLQPLSSEYLSAISQTQLKTCETGDAKGHWIVPCLSCSDNRTCDWREIAWQPHSCQYPVLTKPELQQCVENRKVGNRFMPE</sequence>
<evidence type="ECO:0000313" key="2">
    <source>
        <dbReference type="Ensembl" id="ENSSPUP00000008449.1"/>
    </source>
</evidence>
<keyword evidence="3" id="KW-1185">Reference proteome</keyword>
<dbReference type="InterPro" id="IPR025883">
    <property type="entry name" value="Cadherin-like_domain"/>
</dbReference>
<proteinExistence type="predicted"/>
<dbReference type="PANTHER" id="PTHR14776">
    <property type="entry name" value="CADHERIN-LIKE AND PC-ESTERASE DOMAIN-CONTAINING PROTEIN 1"/>
    <property type="match status" value="1"/>
</dbReference>
<dbReference type="Ensembl" id="ENSSPUT00000009011.1">
    <property type="protein sequence ID" value="ENSSPUP00000008449.1"/>
    <property type="gene ID" value="ENSSPUG00000006552.1"/>
</dbReference>
<dbReference type="Gene3D" id="3.30.470.20">
    <property type="entry name" value="ATP-grasp fold, B domain"/>
    <property type="match status" value="1"/>
</dbReference>
<organism evidence="2 3">
    <name type="scientific">Sphenodon punctatus</name>
    <name type="common">Tuatara</name>
    <name type="synonym">Hatteria punctata</name>
    <dbReference type="NCBI Taxonomy" id="8508"/>
    <lineage>
        <taxon>Eukaryota</taxon>
        <taxon>Metazoa</taxon>
        <taxon>Chordata</taxon>
        <taxon>Craniata</taxon>
        <taxon>Vertebrata</taxon>
        <taxon>Euteleostomi</taxon>
        <taxon>Lepidosauria</taxon>
        <taxon>Sphenodontia</taxon>
        <taxon>Sphenodontidae</taxon>
        <taxon>Sphenodon</taxon>
    </lineage>
</organism>